<proteinExistence type="predicted"/>
<name>A0A1X1QXC7_MYCBE</name>
<organism evidence="4 5">
    <name type="scientific">Mycobacterium bohemicum</name>
    <dbReference type="NCBI Taxonomy" id="56425"/>
    <lineage>
        <taxon>Bacteria</taxon>
        <taxon>Bacillati</taxon>
        <taxon>Actinomycetota</taxon>
        <taxon>Actinomycetes</taxon>
        <taxon>Mycobacteriales</taxon>
        <taxon>Mycobacteriaceae</taxon>
        <taxon>Mycobacterium</taxon>
    </lineage>
</organism>
<dbReference type="EMBL" id="LQOK01000046">
    <property type="protein sequence ID" value="ORU96043.1"/>
    <property type="molecule type" value="Genomic_DNA"/>
</dbReference>
<feature type="region of interest" description="Disordered" evidence="1">
    <location>
        <begin position="361"/>
        <end position="394"/>
    </location>
</feature>
<keyword evidence="2" id="KW-0472">Membrane</keyword>
<feature type="transmembrane region" description="Helical" evidence="2">
    <location>
        <begin position="300"/>
        <end position="325"/>
    </location>
</feature>
<dbReference type="STRING" id="56425.AWB93_21815"/>
<keyword evidence="2" id="KW-0812">Transmembrane</keyword>
<evidence type="ECO:0000256" key="2">
    <source>
        <dbReference type="SAM" id="Phobius"/>
    </source>
</evidence>
<dbReference type="Proteomes" id="UP000193990">
    <property type="component" value="Unassembled WGS sequence"/>
</dbReference>
<evidence type="ECO:0000313" key="5">
    <source>
        <dbReference type="Proteomes" id="UP000193990"/>
    </source>
</evidence>
<accession>A0A1X1QXC7</accession>
<evidence type="ECO:0000313" key="4">
    <source>
        <dbReference type="EMBL" id="ORU96043.1"/>
    </source>
</evidence>
<gene>
    <name evidence="4" type="ORF">AWB93_21815</name>
</gene>
<feature type="compositionally biased region" description="Pro residues" evidence="1">
    <location>
        <begin position="367"/>
        <end position="394"/>
    </location>
</feature>
<reference evidence="4 5" key="1">
    <citation type="submission" date="2016-01" db="EMBL/GenBank/DDBJ databases">
        <title>The new phylogeny of the genus Mycobacterium.</title>
        <authorList>
            <person name="Tarcisio F."/>
            <person name="Conor M."/>
            <person name="Antonella G."/>
            <person name="Elisabetta G."/>
            <person name="Giulia F.S."/>
            <person name="Sara T."/>
            <person name="Anna F."/>
            <person name="Clotilde B."/>
            <person name="Roberto B."/>
            <person name="Veronica D.S."/>
            <person name="Fabio R."/>
            <person name="Monica P."/>
            <person name="Olivier J."/>
            <person name="Enrico T."/>
            <person name="Nicola S."/>
        </authorList>
    </citation>
    <scope>NUCLEOTIDE SEQUENCE [LARGE SCALE GENOMIC DNA]</scope>
    <source>
        <strain evidence="4 5">DSM 44277</strain>
    </source>
</reference>
<keyword evidence="5" id="KW-1185">Reference proteome</keyword>
<dbReference type="Pfam" id="PF23717">
    <property type="entry name" value="DUF7159"/>
    <property type="match status" value="1"/>
</dbReference>
<dbReference type="AlphaFoldDB" id="A0A1X1QXC7"/>
<evidence type="ECO:0000256" key="1">
    <source>
        <dbReference type="SAM" id="MobiDB-lite"/>
    </source>
</evidence>
<evidence type="ECO:0000259" key="3">
    <source>
        <dbReference type="Pfam" id="PF23717"/>
    </source>
</evidence>
<keyword evidence="2" id="KW-1133">Transmembrane helix</keyword>
<protein>
    <recommendedName>
        <fullName evidence="3">DUF7159 domain-containing protein</fullName>
    </recommendedName>
</protein>
<sequence>MVRMVLVEGEHGAGVTVDTDTFEVPAAQSSATSTAPGQVVSAILGTREGAVDSGCRLSSIGVTWTEPAEAAALRDLLAGQKVEKVMLVSAFLAAAALAQSVGDTTHYAHTALLLVEPYSATMAVVDTADGSVADVRRQALPDDEYDAVAALTAMAADAAALEPRPDGLFVVGSDGVDIAAIRGQLQAATPLVVSTPEEPELALARGAALASAHPPLFSSSTAAIAYAQDPGTGAVNPHAAALALMEVSGIEGGAALAYSADPDEDAAAATTVQAADTGAFVAGAGDLATAPEEPRTTRPFLAAMSVMALFVGGVVALVLSLAVAIRPHVDTRPQIGASVVAPATPAPPPPAPARAIPARAPAAPLKAPAPAPAALPPPAPGPPPGLPPLPAPAIPAGPLPAAPLPAGPPGPPIPALRPPIPAGPPIPAPRPPIPVGPPAIPLPHIPLPGLPGIPGL</sequence>
<comment type="caution">
    <text evidence="4">The sequence shown here is derived from an EMBL/GenBank/DDBJ whole genome shotgun (WGS) entry which is preliminary data.</text>
</comment>
<dbReference type="InterPro" id="IPR055583">
    <property type="entry name" value="DUF7159"/>
</dbReference>
<feature type="domain" description="DUF7159" evidence="3">
    <location>
        <begin position="2"/>
        <end position="222"/>
    </location>
</feature>